<keyword evidence="4 5" id="KW-1267">Proteomics identification</keyword>
<dbReference type="Ensembl" id="ENST00000495501.2">
    <property type="protein sequence ID" value="ENSP00000476483.1"/>
    <property type="gene ID" value="ENSG00000125844.17"/>
</dbReference>
<evidence type="ECO:0007829" key="8">
    <source>
        <dbReference type="PubMed" id="17924679"/>
    </source>
</evidence>
<feature type="compositionally biased region" description="Low complexity" evidence="1">
    <location>
        <begin position="156"/>
        <end position="165"/>
    </location>
</feature>
<reference evidence="12" key="10">
    <citation type="journal article" date="2011" name="BMC Syst. Biol.">
        <title>Initial characterization of the human central proteome.</title>
        <authorList>
            <person name="Burkard T.R."/>
            <person name="Planyavsky M."/>
            <person name="Kaupe I."/>
            <person name="Breitwieser F.P."/>
            <person name="Burckstummer T."/>
            <person name="Bennett K.L."/>
            <person name="Superti-Furga G."/>
            <person name="Colinge J."/>
        </authorList>
    </citation>
    <scope>IDENTIFICATION BY MASS SPECTROMETRY [LARGE SCALE ANALYSIS]</scope>
</reference>
<reference evidence="9" key="8">
    <citation type="journal article" date="2008" name="Proc. Natl. Acad. Sci. U.S.A.">
        <title>A quantitative atlas of mitotic phosphorylation.</title>
        <authorList>
            <person name="Dephoure N."/>
            <person name="Zhou C."/>
            <person name="Villen J."/>
            <person name="Beausoleil S.A."/>
            <person name="Bakalarski C.E."/>
            <person name="Elledge S.J."/>
            <person name="Gygi S.P."/>
        </authorList>
    </citation>
    <scope>IDENTIFICATION BY MASS SPECTROMETRY [LARGE SCALE ANALYSIS]</scope>
</reference>
<evidence type="ECO:0007829" key="11">
    <source>
        <dbReference type="PubMed" id="20068231"/>
    </source>
</evidence>
<dbReference type="HGNC" id="HGNC:10448">
    <property type="gene designation" value="RRBP1"/>
</dbReference>
<reference evidence="2" key="15">
    <citation type="submission" date="2025-08" db="UniProtKB">
        <authorList>
            <consortium name="Ensembl"/>
        </authorList>
    </citation>
    <scope>IDENTIFICATION</scope>
</reference>
<dbReference type="Ensembl" id="ENST00000495501.2">
    <property type="protein sequence ID" value="ENSP00000476483.1"/>
    <property type="gene ID" value="ENSG00000125844.18"/>
</dbReference>
<reference evidence="2 3" key="1">
    <citation type="journal article" date="2001" name="Nature">
        <title>Initial sequencing and analysis of the human genome.</title>
        <authorList>
            <consortium name="International Human Genome Sequencing Consortium"/>
            <person name="Lander E.S."/>
            <person name="Linton L.M."/>
            <person name="Birren B."/>
            <person name="Nusbaum C."/>
            <person name="Zody M.C."/>
            <person name="Baldwin J."/>
            <person name="Devon K."/>
            <person name="Dewar K."/>
            <person name="Doyle M."/>
            <person name="FitzHugh W."/>
            <person name="Funke R."/>
            <person name="Gage D."/>
            <person name="Harris K."/>
            <person name="Heaford A."/>
            <person name="Howland J."/>
            <person name="Kann L."/>
            <person name="Lehoczky J."/>
            <person name="LeVine R."/>
            <person name="McEwan P."/>
            <person name="McKernan K."/>
            <person name="Meldrim J."/>
            <person name="Mesirov J.P."/>
            <person name="Miranda C."/>
            <person name="Morris W."/>
            <person name="Naylor J."/>
            <person name="Raymond C."/>
            <person name="Rosetti M."/>
            <person name="Santos R."/>
            <person name="Sheridan A."/>
            <person name="Sougnez C."/>
            <person name="Stange-Thomann N."/>
            <person name="Stojanovic N."/>
            <person name="Subramanian A."/>
            <person name="Wyman D."/>
            <person name="Rogers J."/>
            <person name="Sulston J."/>
            <person name="Ainscough R."/>
            <person name="Beck S."/>
            <person name="Bentley D."/>
            <person name="Burton J."/>
            <person name="Clee C."/>
            <person name="Carter N."/>
            <person name="Coulson A."/>
            <person name="Deadman R."/>
            <person name="Deloukas P."/>
            <person name="Dunham A."/>
            <person name="Dunham I."/>
            <person name="Durbin R."/>
            <person name="French L."/>
            <person name="Grafham D."/>
            <person name="Gregory S."/>
            <person name="Hubbard T."/>
            <person name="Humphray S."/>
            <person name="Hunt A."/>
            <person name="Jones M."/>
            <person name="Lloyd C."/>
            <person name="McMurray A."/>
            <person name="Matthews L."/>
            <person name="Mercer S."/>
            <person name="Milne S."/>
            <person name="Mullikin J.C."/>
            <person name="Mungall A."/>
            <person name="Plumb R."/>
            <person name="Ross M."/>
            <person name="Shownkeen R."/>
            <person name="Sims S."/>
            <person name="Waterston R.H."/>
            <person name="Wilson R.K."/>
            <person name="Hillier L.W."/>
            <person name="McPherson J.D."/>
            <person name="Marra M.A."/>
            <person name="Mardis E.R."/>
            <person name="Fulton L.A."/>
            <person name="Chinwalla A.T."/>
            <person name="Pepin K.H."/>
            <person name="Gish W.R."/>
            <person name="Chissoe S.L."/>
            <person name="Wendl M.C."/>
            <person name="Delehaunty K.D."/>
            <person name="Miner T.L."/>
            <person name="Delehaunty A."/>
            <person name="Kramer J.B."/>
            <person name="Cook L.L."/>
            <person name="Fulton R.S."/>
            <person name="Johnson D.L."/>
            <person name="Minx P.J."/>
            <person name="Clifton S.W."/>
            <person name="Hawkins T."/>
            <person name="Branscomb E."/>
            <person name="Predki P."/>
            <person name="Richardson P."/>
            <person name="Wenning S."/>
            <person name="Slezak T."/>
            <person name="Doggett N."/>
            <person name="Cheng J.F."/>
            <person name="Olsen A."/>
            <person name="Lucas S."/>
            <person name="Elkin C."/>
            <person name="Uberbacher E."/>
            <person name="Frazier M."/>
            <person name="Gibbs R.A."/>
            <person name="Muzny D.M."/>
            <person name="Scherer S.E."/>
            <person name="Bouck J.B."/>
            <person name="Sodergren E.J."/>
            <person name="Worley K.C."/>
            <person name="Rives C.M."/>
            <person name="Gorrell J.H."/>
            <person name="Metzker M.L."/>
            <person name="Naylor S.L."/>
            <person name="Kucherlapati R.S."/>
            <person name="Nelson D.L."/>
            <person name="Weinstock G.M."/>
            <person name="Sakaki Y."/>
            <person name="Fujiyama A."/>
            <person name="Hattori M."/>
            <person name="Yada T."/>
            <person name="Toyoda A."/>
            <person name="Itoh T."/>
            <person name="Kawagoe C."/>
            <person name="Watanabe H."/>
            <person name="Totoki Y."/>
            <person name="Taylor T."/>
            <person name="Weissenbach J."/>
            <person name="Heilig R."/>
            <person name="Saurin W."/>
            <person name="Artiguenave F."/>
            <person name="Brottier P."/>
            <person name="Bruls T."/>
            <person name="Pelletier E."/>
            <person name="Robert C."/>
            <person name="Wincker P."/>
            <person name="Smith D.R."/>
            <person name="Doucette-Stamm L."/>
            <person name="Rubenfield M."/>
            <person name="Weinstock K."/>
            <person name="Lee H.M."/>
            <person name="Dubois J."/>
            <person name="Rosenthal A."/>
            <person name="Platzer M."/>
            <person name="Nyakatura G."/>
            <person name="Taudien S."/>
            <person name="Rump A."/>
            <person name="Yang H."/>
            <person name="Yu J."/>
            <person name="Wang J."/>
            <person name="Huang G."/>
            <person name="Gu J."/>
            <person name="Hood L."/>
            <person name="Rowen L."/>
            <person name="Madan A."/>
            <person name="Qin S."/>
            <person name="Davis R.W."/>
            <person name="Federspiel N.A."/>
            <person name="Abola A.P."/>
            <person name="Proctor M.J."/>
            <person name="Myers R.M."/>
            <person name="Schmutz J."/>
            <person name="Dickson M."/>
            <person name="Grimwood J."/>
            <person name="Cox D.R."/>
            <person name="Olson M.V."/>
            <person name="Kaul R."/>
            <person name="Raymond C."/>
            <person name="Shimizu N."/>
            <person name="Kawasaki K."/>
            <person name="Minoshima S."/>
            <person name="Evans G.A."/>
            <person name="Athanasiou M."/>
            <person name="Schultz R."/>
            <person name="Roe B.A."/>
            <person name="Chen F."/>
            <person name="Pan H."/>
            <person name="Ramser J."/>
            <person name="Lehrach H."/>
            <person name="Reinhardt R."/>
            <person name="McCombie W.R."/>
            <person name="de la Bastide M."/>
            <person name="Dedhia N."/>
            <person name="Blocker H."/>
            <person name="Hornischer K."/>
            <person name="Nordsiek G."/>
            <person name="Agarwala R."/>
            <person name="Aravind L."/>
            <person name="Bailey J.A."/>
            <person name="Bateman A."/>
            <person name="Batzoglou S."/>
            <person name="Birney E."/>
            <person name="Bork P."/>
            <person name="Brown D.G."/>
            <person name="Burge C.B."/>
            <person name="Cerutti L."/>
            <person name="Chen H.C."/>
            <person name="Church D."/>
            <person name="Clamp M."/>
            <person name="Copley R.R."/>
            <person name="Doerks T."/>
            <person name="Eddy S.R."/>
            <person name="Eichler E.E."/>
            <person name="Furey T.S."/>
            <person name="Galagan J."/>
            <person name="Gilbert J.G."/>
            <person name="Harmon C."/>
            <person name="Hayashizaki Y."/>
            <person name="Haussler D."/>
            <person name="Hermjakob H."/>
            <person name="Hokamp K."/>
            <person name="Jang W."/>
            <person name="Johnson L.S."/>
            <person name="Jones T.A."/>
            <person name="Kasif S."/>
            <person name="Kaspryzk A."/>
            <person name="Kennedy S."/>
            <person name="Kent W.J."/>
            <person name="Kitts P."/>
            <person name="Koonin E.V."/>
            <person name="Korf I."/>
            <person name="Kulp D."/>
            <person name="Lancet D."/>
            <person name="Lowe T.M."/>
            <person name="McLysaght A."/>
            <person name="Mikkelsen T."/>
            <person name="Moran J.V."/>
            <person name="Mulder N."/>
            <person name="Pollara V.J."/>
            <person name="Ponting C.P."/>
            <person name="Schuler G."/>
            <person name="Schultz J."/>
            <person name="Slater G."/>
            <person name="Smit A.F."/>
            <person name="Stupka E."/>
            <person name="Szustakowski J."/>
            <person name="Thierry-Mieg D."/>
            <person name="Thierry-Mieg J."/>
            <person name="Wagner L."/>
            <person name="Wallis J."/>
            <person name="Wheeler R."/>
            <person name="Williams A."/>
            <person name="Wolf Y.I."/>
            <person name="Wolfe K.H."/>
            <person name="Yang S.P."/>
            <person name="Yeh R.F."/>
            <person name="Collins F."/>
            <person name="Guyer M.S."/>
            <person name="Peterson J."/>
            <person name="Felsenfeld A."/>
            <person name="Wetterstrand K.A."/>
            <person name="Patrinos A."/>
            <person name="Morgan M.J."/>
            <person name="de Jong P."/>
            <person name="Catanese J.J."/>
            <person name="Osoegawa K."/>
            <person name="Shizuya H."/>
            <person name="Choi S."/>
            <person name="Chen Y.J."/>
        </authorList>
    </citation>
    <scope>NUCLEOTIDE SEQUENCE [LARGE SCALE GENOMIC DNA]</scope>
</reference>
<dbReference type="Bgee" id="ENSG00000125844">
    <property type="expression patterns" value="Expressed in body of pancreas and 211 other cell types or tissues"/>
</dbReference>
<dbReference type="UCSC" id="uc061vob.1">
    <property type="organism name" value="human"/>
</dbReference>
<dbReference type="EMBL" id="AL132765">
    <property type="status" value="NOT_ANNOTATED_CDS"/>
    <property type="molecule type" value="Genomic_DNA"/>
</dbReference>
<accession>V9GY78</accession>
<reference evidence="2" key="16">
    <citation type="submission" date="2025-09" db="UniProtKB">
        <authorList>
            <consortium name="Ensembl"/>
        </authorList>
    </citation>
    <scope>IDENTIFICATION</scope>
</reference>
<evidence type="ECO:0007829" key="7">
    <source>
        <dbReference type="PubMed" id="17081983"/>
    </source>
</evidence>
<evidence type="ECO:0007829" key="14">
    <source>
        <dbReference type="PubMed" id="23186163"/>
    </source>
</evidence>
<evidence type="ECO:0000256" key="1">
    <source>
        <dbReference type="SAM" id="MobiDB-lite"/>
    </source>
</evidence>
<evidence type="ECO:0000313" key="2">
    <source>
        <dbReference type="Ensembl" id="ENSP00000476483.1"/>
    </source>
</evidence>
<feature type="region of interest" description="Disordered" evidence="1">
    <location>
        <begin position="1"/>
        <end position="169"/>
    </location>
</feature>
<evidence type="ECO:0007829" key="12">
    <source>
        <dbReference type="PubMed" id="21269460"/>
    </source>
</evidence>
<dbReference type="OpenTargets" id="ENSG00000125844"/>
<evidence type="ECO:0007829" key="4">
    <source>
        <dbReference type="PeptideAtlas" id="V9GY78"/>
    </source>
</evidence>
<dbReference type="EMBL" id="KF456852">
    <property type="status" value="NOT_ANNOTATED_CDS"/>
    <property type="molecule type" value="Genomic_DNA"/>
</dbReference>
<evidence type="ECO:0007829" key="10">
    <source>
        <dbReference type="PubMed" id="18691976"/>
    </source>
</evidence>
<reference evidence="8" key="6">
    <citation type="journal article" date="2007" name="J. Proteome Res.">
        <title>Improved titanium dioxide enrichment of phosphopeptides from HeLa cells and high confident phosphopeptide identification by cross-validation of MS/MS and MS/MS/MS spectra.</title>
        <authorList>
            <person name="Yu L.R."/>
            <person name="Zhu Z."/>
            <person name="Chan K.C."/>
            <person name="Issaq H.J."/>
            <person name="Dimitrov D.S."/>
            <person name="Veenstra T.D."/>
        </authorList>
    </citation>
    <scope>IDENTIFICATION BY MASS SPECTROMETRY [LARGE SCALE ANALYSIS]</scope>
</reference>
<keyword evidence="3" id="KW-1185">Reference proteome</keyword>
<reference evidence="6" key="5">
    <citation type="journal article" date="2006" name="Nat. Biotechnol.">
        <title>A probability-based approach for high-throughput protein phosphorylation analysis and site localization.</title>
        <authorList>
            <person name="Beausoleil S.A."/>
            <person name="Villen J."/>
            <person name="Gerber S.A."/>
            <person name="Rush J."/>
            <person name="Gygi S.P."/>
        </authorList>
    </citation>
    <scope>IDENTIFICATION BY MASS SPECTROMETRY [LARGE SCALE ANALYSIS]</scope>
</reference>
<protein>
    <submittedName>
        <fullName evidence="2">Ribosome binding protein 1</fullName>
    </submittedName>
</protein>
<feature type="compositionally biased region" description="Polar residues" evidence="1">
    <location>
        <begin position="77"/>
        <end position="87"/>
    </location>
</feature>
<dbReference type="VEuPathDB" id="HostDB:ENSG00000125844"/>
<organism evidence="2 3">
    <name type="scientific">Homo sapiens</name>
    <name type="common">Human</name>
    <dbReference type="NCBI Taxonomy" id="9606"/>
    <lineage>
        <taxon>Eukaryota</taxon>
        <taxon>Metazoa</taxon>
        <taxon>Chordata</taxon>
        <taxon>Craniata</taxon>
        <taxon>Vertebrata</taxon>
        <taxon>Euteleostomi</taxon>
        <taxon>Mammalia</taxon>
        <taxon>Eutheria</taxon>
        <taxon>Euarchontoglires</taxon>
        <taxon>Primates</taxon>
        <taxon>Haplorrhini</taxon>
        <taxon>Catarrhini</taxon>
        <taxon>Hominidae</taxon>
        <taxon>Homo</taxon>
    </lineage>
</organism>
<name>V9GY78_HUMAN</name>
<evidence type="ECO:0007829" key="5">
    <source>
        <dbReference type="ProteomicsDB" id="V9GY78"/>
    </source>
</evidence>
<evidence type="ECO:0007829" key="9">
    <source>
        <dbReference type="PubMed" id="18669648"/>
    </source>
</evidence>
<dbReference type="HOGENOM" id="CLU_1212196_0_0_1"/>
<dbReference type="ChiTaRS" id="RRBP1">
    <property type="organism name" value="human"/>
</dbReference>
<feature type="compositionally biased region" description="Polar residues" evidence="1">
    <location>
        <begin position="28"/>
        <end position="42"/>
    </location>
</feature>
<feature type="compositionally biased region" description="Basic and acidic residues" evidence="1">
    <location>
        <begin position="43"/>
        <end position="56"/>
    </location>
</feature>
<sequence>QGKKAERSPNQGKKGEGAPIQGKKADSVANQGTKVEGITNQGKKAEGSPSEGKKAEGSPNQGKKADAAANQGKKTESASVQGRNTDVAQSPEAPKQEAPAKKKSGSKKKGEPGRTQSWPSFGRSSARSAKSWWRSQRLCGKMSSSGKLWKPRQLPSRSRSCSCRRPTGRVRRPCRSAWTRSAGSCATRRAATPASGRMPRRPRSNSSRWPSCTASYSPPRRRCAANARS</sequence>
<reference evidence="10" key="7">
    <citation type="journal article" date="2008" name="Mol. Cell">
        <title>Kinase-selective enrichment enables quantitative phosphoproteomics of the kinome across the cell cycle.</title>
        <authorList>
            <person name="Daub H."/>
            <person name="Olsen J.V."/>
            <person name="Bairlein M."/>
            <person name="Gnad F."/>
            <person name="Oppermann F.S."/>
            <person name="Korner R."/>
            <person name="Greff Z."/>
            <person name="Keri G."/>
            <person name="Stemmann O."/>
            <person name="Mann M."/>
        </authorList>
    </citation>
    <scope>IDENTIFICATION BY MASS SPECTROMETRY [LARGE SCALE ANALYSIS]</scope>
</reference>
<feature type="region of interest" description="Disordered" evidence="1">
    <location>
        <begin position="181"/>
        <end position="229"/>
    </location>
</feature>
<evidence type="ECO:0007829" key="16">
    <source>
        <dbReference type="PubMed" id="25114211"/>
    </source>
</evidence>
<dbReference type="MassIVE" id="V9GY78"/>
<reference evidence="14" key="12">
    <citation type="journal article" date="2013" name="J. Proteome Res.">
        <title>Toward a comprehensive characterization of a human cancer cell phosphoproteome.</title>
        <authorList>
            <person name="Zhou H."/>
            <person name="Di Palma S."/>
            <person name="Preisinger C."/>
            <person name="Peng M."/>
            <person name="Polat A.N."/>
            <person name="Heck A.J."/>
            <person name="Mohammed S."/>
        </authorList>
    </citation>
    <scope>IDENTIFICATION BY MASS SPECTROMETRY [LARGE SCALE ANALYSIS]</scope>
</reference>
<dbReference type="OrthoDB" id="6410656at2759"/>
<feature type="non-terminal residue" evidence="2">
    <location>
        <position position="1"/>
    </location>
</feature>
<dbReference type="Proteomes" id="UP000005640">
    <property type="component" value="Chromosome 20"/>
</dbReference>
<evidence type="ECO:0007829" key="13">
    <source>
        <dbReference type="PubMed" id="21406692"/>
    </source>
</evidence>
<evidence type="ECO:0007829" key="6">
    <source>
        <dbReference type="PubMed" id="16964243"/>
    </source>
</evidence>
<evidence type="ECO:0000313" key="3">
    <source>
        <dbReference type="Proteomes" id="UP000005640"/>
    </source>
</evidence>
<feature type="compositionally biased region" description="Low complexity" evidence="1">
    <location>
        <begin position="123"/>
        <end position="137"/>
    </location>
</feature>
<reference evidence="11" key="9">
    <citation type="journal article" date="2010" name="Sci. Signal.">
        <title>Quantitative phosphoproteomics reveals widespread full phosphorylation site occupancy during mitosis.</title>
        <authorList>
            <person name="Olsen J.V."/>
            <person name="Vermeulen M."/>
            <person name="Santamaria A."/>
            <person name="Kumar C."/>
            <person name="Miller M.L."/>
            <person name="Jensen L.J."/>
            <person name="Gnad F."/>
            <person name="Cox J."/>
            <person name="Jensen T.S."/>
            <person name="Nigg E.A."/>
            <person name="Brunak S."/>
            <person name="Mann M."/>
        </authorList>
    </citation>
    <scope>IDENTIFICATION BY MASS SPECTROMETRY [LARGE SCALE ANALYSIS]</scope>
</reference>
<dbReference type="AlphaFoldDB" id="V9GY78"/>
<dbReference type="ExpressionAtlas" id="V9GY78">
    <property type="expression patterns" value="baseline and differential"/>
</dbReference>
<reference evidence="2 3" key="2">
    <citation type="journal article" date="2001" name="Nature">
        <title>The DNA sequence and comparative analysis of human chromosome 20.</title>
        <authorList>
            <person name="Deloukas P."/>
            <person name="Matthews L.H."/>
            <person name="Ashurst J."/>
            <person name="Burton J."/>
            <person name="Gilbert J.G."/>
            <person name="Jones M."/>
            <person name="Stavrides G."/>
            <person name="Almeida J.P."/>
            <person name="Babbage A.K."/>
            <person name="Bagguley C.L."/>
            <person name="Bailey J."/>
            <person name="Barlow K.F."/>
            <person name="Bates K.N."/>
            <person name="Beard L.M."/>
            <person name="Beare D.M."/>
            <person name="Beasley O.P."/>
            <person name="Bird C.P."/>
            <person name="Blakey S.E."/>
            <person name="Bridgeman A.M."/>
            <person name="Brown A.J."/>
            <person name="Buck D."/>
            <person name="Burrill W."/>
            <person name="Butler A.P."/>
            <person name="Carder C."/>
            <person name="Carter N.P."/>
            <person name="Chapman J.C."/>
            <person name="Clamp M."/>
            <person name="Clark G."/>
            <person name="Clark L.N."/>
            <person name="Clark S.Y."/>
            <person name="Clee C.M."/>
            <person name="Clegg S."/>
            <person name="Cobley V.E."/>
            <person name="Collier R.E."/>
            <person name="Connor R."/>
            <person name="Corby N.R."/>
            <person name="Coulson A."/>
            <person name="Coville G.J."/>
            <person name="Deadman R."/>
            <person name="Dhami P."/>
            <person name="Dunn M."/>
            <person name="Ellington A.G."/>
            <person name="Frankland J.A."/>
            <person name="Fraser A."/>
            <person name="French L."/>
            <person name="Garner P."/>
            <person name="Grafham D.V."/>
            <person name="Griffiths C."/>
            <person name="Griffiths M.N."/>
            <person name="Gwilliam R."/>
            <person name="Hall R.E."/>
            <person name="Hammond S."/>
            <person name="Harley J.L."/>
            <person name="Heath P.D."/>
            <person name="Ho S."/>
            <person name="Holden J.L."/>
            <person name="Howden P.J."/>
            <person name="Huckle E."/>
            <person name="Hunt A.R."/>
            <person name="Hunt S.E."/>
            <person name="Jekosch K."/>
            <person name="Johnson C.M."/>
            <person name="Johnson D."/>
            <person name="Kay M.P."/>
            <person name="Kimberley A.M."/>
            <person name="King A."/>
            <person name="Knights A."/>
            <person name="Laird G.K."/>
            <person name="Lawlor S."/>
            <person name="Lehvaslaiho M.H."/>
            <person name="Leversha M."/>
            <person name="Lloyd C."/>
            <person name="Lloyd D.M."/>
            <person name="Lovell J.D."/>
            <person name="Marsh V.L."/>
            <person name="Martin S.L."/>
            <person name="McConnachie L.J."/>
            <person name="McLay K."/>
            <person name="McMurray A.A."/>
            <person name="Milne S."/>
            <person name="Mistry D."/>
            <person name="Moore M.J."/>
            <person name="Mullikin J.C."/>
            <person name="Nickerson T."/>
            <person name="Oliver K."/>
            <person name="Parker A."/>
            <person name="Patel R."/>
            <person name="Pearce T.A."/>
            <person name="Peck A.I."/>
            <person name="Phillimore B.J."/>
            <person name="Prathalingam S.R."/>
            <person name="Plumb R.W."/>
            <person name="Ramsay H."/>
            <person name="Rice C.M."/>
            <person name="Ross M.T."/>
            <person name="Scott C.E."/>
            <person name="Sehra H.K."/>
            <person name="Shownkeen R."/>
            <person name="Sims S."/>
            <person name="Skuce C.D."/>
            <person name="Smith M.L."/>
            <person name="Soderlund C."/>
            <person name="Steward C.A."/>
            <person name="Sulston J.E."/>
            <person name="Swann M."/>
            <person name="Sycamore N."/>
            <person name="Taylor R."/>
            <person name="Tee L."/>
            <person name="Thomas D.W."/>
            <person name="Thorpe A."/>
            <person name="Tracey A."/>
            <person name="Tromans A.C."/>
            <person name="Vaudin M."/>
            <person name="Wall M."/>
            <person name="Wallis J.M."/>
            <person name="Whitehead S.L."/>
            <person name="Whittaker P."/>
            <person name="Willey D.L."/>
            <person name="Williams L."/>
            <person name="Williams S.A."/>
            <person name="Wilming L."/>
            <person name="Wray P.W."/>
            <person name="Hubbard T."/>
            <person name="Durbin R.M."/>
            <person name="Bentley D.R."/>
            <person name="Beck S."/>
            <person name="Rogers J."/>
        </authorList>
    </citation>
    <scope>NUCLEOTIDE SEQUENCE [LARGE SCALE GENOMIC DNA]</scope>
</reference>
<proteinExistence type="evidence at protein level"/>
<gene>
    <name evidence="2" type="primary">RRBP1</name>
</gene>
<reference evidence="7" key="4">
    <citation type="journal article" date="2006" name="Cell">
        <title>Global, in vivo, and site-specific phosphorylation dynamics in signaling networks.</title>
        <authorList>
            <person name="Olsen J.V."/>
            <person name="Blagoev B."/>
            <person name="Gnad F."/>
            <person name="Macek B."/>
            <person name="Kumar C."/>
            <person name="Mortensen P."/>
            <person name="Mann M."/>
        </authorList>
    </citation>
    <scope>IDENTIFICATION BY MASS SPECTROMETRY [LARGE SCALE ANALYSIS]</scope>
</reference>
<reference evidence="16" key="14">
    <citation type="journal article" date="2014" name="Proc. Natl. Acad. Sci. U.S.A.">
        <title>Mapping of SUMO sites and analysis of SUMOylation changes induced by external stimuli.</title>
        <authorList>
            <person name="Impens F."/>
            <person name="Radoshevich L."/>
            <person name="Cossart P."/>
            <person name="Ribet D."/>
        </authorList>
    </citation>
    <scope>IDENTIFICATION BY MASS SPECTROMETRY [LARGE SCALE ANALYSIS]</scope>
</reference>
<evidence type="ECO:0007829" key="15">
    <source>
        <dbReference type="PubMed" id="24275569"/>
    </source>
</evidence>
<reference evidence="15" key="13">
    <citation type="journal article" date="2014" name="J. Proteomics">
        <title>An enzyme assisted RP-RPLC approach for in-depth analysis of human liver phosphoproteome.</title>
        <authorList>
            <person name="Bian Y."/>
            <person name="Song C."/>
            <person name="Cheng K."/>
            <person name="Dong M."/>
            <person name="Wang F."/>
            <person name="Huang J."/>
            <person name="Sun D."/>
            <person name="Wang L."/>
            <person name="Ye M."/>
            <person name="Zou H."/>
        </authorList>
    </citation>
    <scope>IDENTIFICATION BY MASS SPECTROMETRY [LARGE SCALE ANALYSIS]</scope>
</reference>
<reference evidence="2 3" key="3">
    <citation type="journal article" date="2004" name="Nature">
        <title>Finishing the euchromatic sequence of the human genome.</title>
        <authorList>
            <consortium name="International Human Genome Sequencing Consortium"/>
        </authorList>
    </citation>
    <scope>NUCLEOTIDE SEQUENCE [LARGE SCALE GENOMIC DNA]</scope>
</reference>
<dbReference type="GeneTree" id="ENSGT00940000158015"/>
<reference evidence="13" key="11">
    <citation type="journal article" date="2011" name="Sci. Signal.">
        <title>System-wide temporal characterization of the proteome and phosphoproteome of human embryonic stem cell differentiation.</title>
        <authorList>
            <person name="Rigbolt K.T."/>
            <person name="Prokhorova T.A."/>
            <person name="Akimov V."/>
            <person name="Henningsen J."/>
            <person name="Johansen P.T."/>
            <person name="Kratchmarova I."/>
            <person name="Kassem M."/>
            <person name="Mann M."/>
            <person name="Olsen J.V."/>
            <person name="Blagoev B."/>
        </authorList>
    </citation>
    <scope>IDENTIFICATION BY MASS SPECTROMETRY [LARGE SCALE ANALYSIS]</scope>
</reference>